<keyword evidence="3" id="KW-0813">Transport</keyword>
<evidence type="ECO:0000256" key="4">
    <source>
        <dbReference type="ARBA" id="ARBA00022692"/>
    </source>
</evidence>
<evidence type="ECO:0000256" key="1">
    <source>
        <dbReference type="ARBA" id="ARBA00004141"/>
    </source>
</evidence>
<proteinExistence type="inferred from homology"/>
<evidence type="ECO:0008006" key="11">
    <source>
        <dbReference type="Google" id="ProtNLM"/>
    </source>
</evidence>
<feature type="region of interest" description="Disordered" evidence="7">
    <location>
        <begin position="568"/>
        <end position="587"/>
    </location>
</feature>
<dbReference type="AlphaFoldDB" id="A0A7J7E935"/>
<evidence type="ECO:0000256" key="8">
    <source>
        <dbReference type="SAM" id="Phobius"/>
    </source>
</evidence>
<dbReference type="PANTHER" id="PTHR28384:SF1">
    <property type="entry name" value="PROGRESSIVE ANKYLOSIS PROTEIN HOMOLOG"/>
    <property type="match status" value="1"/>
</dbReference>
<dbReference type="GO" id="GO:0030504">
    <property type="term" value="F:inorganic diphosphate transmembrane transporter activity"/>
    <property type="evidence" value="ECO:0007669"/>
    <property type="project" value="TreeGrafter"/>
</dbReference>
<comment type="similarity">
    <text evidence="2">Belongs to the ANKH family.</text>
</comment>
<gene>
    <name evidence="9" type="ORF">HPG69_003457</name>
</gene>
<organism evidence="9 10">
    <name type="scientific">Diceros bicornis minor</name>
    <name type="common">South-central black rhinoceros</name>
    <dbReference type="NCBI Taxonomy" id="77932"/>
    <lineage>
        <taxon>Eukaryota</taxon>
        <taxon>Metazoa</taxon>
        <taxon>Chordata</taxon>
        <taxon>Craniata</taxon>
        <taxon>Vertebrata</taxon>
        <taxon>Euteleostomi</taxon>
        <taxon>Mammalia</taxon>
        <taxon>Eutheria</taxon>
        <taxon>Laurasiatheria</taxon>
        <taxon>Perissodactyla</taxon>
        <taxon>Rhinocerotidae</taxon>
        <taxon>Diceros</taxon>
    </lineage>
</organism>
<dbReference type="EMBL" id="JACDTQ010003868">
    <property type="protein sequence ID" value="KAF5912181.1"/>
    <property type="molecule type" value="Genomic_DNA"/>
</dbReference>
<protein>
    <recommendedName>
        <fullName evidence="11">ANKH inorganic pyrophosphate transport regulator</fullName>
    </recommendedName>
</protein>
<evidence type="ECO:0000256" key="7">
    <source>
        <dbReference type="SAM" id="MobiDB-lite"/>
    </source>
</evidence>
<dbReference type="GO" id="GO:0005886">
    <property type="term" value="C:plasma membrane"/>
    <property type="evidence" value="ECO:0007669"/>
    <property type="project" value="TreeGrafter"/>
</dbReference>
<dbReference type="Proteomes" id="UP000551758">
    <property type="component" value="Unassembled WGS sequence"/>
</dbReference>
<dbReference type="PANTHER" id="PTHR28384">
    <property type="entry name" value="PROGRESSIVE ANKYLOSIS PROTEIN HOMOLOG"/>
    <property type="match status" value="1"/>
</dbReference>
<dbReference type="GO" id="GO:0005315">
    <property type="term" value="F:phosphate transmembrane transporter activity"/>
    <property type="evidence" value="ECO:0007669"/>
    <property type="project" value="InterPro"/>
</dbReference>
<accession>A0A7J7E935</accession>
<feature type="transmembrane region" description="Helical" evidence="8">
    <location>
        <begin position="112"/>
        <end position="137"/>
    </location>
</feature>
<comment type="subcellular location">
    <subcellularLocation>
        <location evidence="1">Membrane</location>
        <topology evidence="1">Multi-pass membrane protein</topology>
    </subcellularLocation>
</comment>
<dbReference type="Pfam" id="PF07260">
    <property type="entry name" value="ANKH"/>
    <property type="match status" value="1"/>
</dbReference>
<evidence type="ECO:0000313" key="9">
    <source>
        <dbReference type="EMBL" id="KAF5912181.1"/>
    </source>
</evidence>
<evidence type="ECO:0000256" key="2">
    <source>
        <dbReference type="ARBA" id="ARBA00007509"/>
    </source>
</evidence>
<comment type="caution">
    <text evidence="9">The sequence shown here is derived from an EMBL/GenBank/DDBJ whole genome shotgun (WGS) entry which is preliminary data.</text>
</comment>
<reference evidence="9 10" key="1">
    <citation type="journal article" date="2020" name="Mol. Biol. Evol.">
        <title>Interspecific Gene Flow and the Evolution of Specialization in Black and White Rhinoceros.</title>
        <authorList>
            <person name="Moodley Y."/>
            <person name="Westbury M.V."/>
            <person name="Russo I.M."/>
            <person name="Gopalakrishnan S."/>
            <person name="Rakotoarivelo A."/>
            <person name="Olsen R.A."/>
            <person name="Prost S."/>
            <person name="Tunstall T."/>
            <person name="Ryder O.A."/>
            <person name="Dalen L."/>
            <person name="Bruford M.W."/>
        </authorList>
    </citation>
    <scope>NUCLEOTIDE SEQUENCE [LARGE SCALE GENOMIC DNA]</scope>
    <source>
        <strain evidence="9">SBR-YM</strain>
        <tissue evidence="9">Skin</tissue>
    </source>
</reference>
<evidence type="ECO:0000313" key="10">
    <source>
        <dbReference type="Proteomes" id="UP000551758"/>
    </source>
</evidence>
<sequence>MLASYGLAYSLMKFFTGPMSDFKNVGLVFVNSKRDRTKAVLCMVVAGAIAAIFHTLIAYSDLGYYIINKLHHVDESVGNKTRRAFLYLAAFPFMDAMAWTHAGILLKHKYSFLVGCASISDVIAQVVFVAILLHSHLECREPLLIPILSLYMGALVRCTTLCLGYYKNIHDIIPDRSGPELGGDATVRKMLSFWWPLALILATQRISRPIVNLFVSRDLGGSSAATEAVAILTATYPVGHMPYGWLTEIRAVYPAFDKNNPSNKLANSSSTVAAAHIKKFTFICMALSLTGGKVILKGEIKEQPLQHIFFPKYERLLFEEVIESKNKGSNNFQPIFKYPESTVQPSLPLFQIQLVIFPFPRLCPLDSKDRDEKRIKRNMGLLNSVQFSLFAVATHFLLGPVEILRLYNTRILGKTEKASIPRTDLSFWRLCSMTGRSKNHLELELSQASGNQHSRGHGNSQEQHASCLYHPFQWMILHTNIDFQFKFRISPTPKVGSFLTLLSRSFFLNHWALRKEANVFYPIGRGDGFRRSAEFGGKIETTSRGGMCLSTVLLLNNLMHLNQALAEPTVTTNTERPKHVPDFQGTN</sequence>
<feature type="transmembrane region" description="Helical" evidence="8">
    <location>
        <begin position="39"/>
        <end position="59"/>
    </location>
</feature>
<keyword evidence="10" id="KW-1185">Reference proteome</keyword>
<dbReference type="GO" id="GO:0035435">
    <property type="term" value="P:phosphate ion transmembrane transport"/>
    <property type="evidence" value="ECO:0007669"/>
    <property type="project" value="InterPro"/>
</dbReference>
<keyword evidence="4 8" id="KW-0812">Transmembrane</keyword>
<keyword evidence="5 8" id="KW-1133">Transmembrane helix</keyword>
<evidence type="ECO:0000256" key="3">
    <source>
        <dbReference type="ARBA" id="ARBA00022448"/>
    </source>
</evidence>
<name>A0A7J7E935_DICBM</name>
<evidence type="ECO:0000256" key="6">
    <source>
        <dbReference type="ARBA" id="ARBA00023136"/>
    </source>
</evidence>
<dbReference type="InterPro" id="IPR009887">
    <property type="entry name" value="ANKH"/>
</dbReference>
<feature type="transmembrane region" description="Helical" evidence="8">
    <location>
        <begin position="380"/>
        <end position="398"/>
    </location>
</feature>
<keyword evidence="6 8" id="KW-0472">Membrane</keyword>
<feature type="transmembrane region" description="Helical" evidence="8">
    <location>
        <begin position="143"/>
        <end position="166"/>
    </location>
</feature>
<evidence type="ECO:0000256" key="5">
    <source>
        <dbReference type="ARBA" id="ARBA00022989"/>
    </source>
</evidence>
<feature type="transmembrane region" description="Helical" evidence="8">
    <location>
        <begin position="84"/>
        <end position="105"/>
    </location>
</feature>